<accession>A0A5K3FX40</accession>
<feature type="compositionally biased region" description="Polar residues" evidence="1">
    <location>
        <begin position="142"/>
        <end position="153"/>
    </location>
</feature>
<organism evidence="2">
    <name type="scientific">Mesocestoides corti</name>
    <name type="common">Flatworm</name>
    <dbReference type="NCBI Taxonomy" id="53468"/>
    <lineage>
        <taxon>Eukaryota</taxon>
        <taxon>Metazoa</taxon>
        <taxon>Spiralia</taxon>
        <taxon>Lophotrochozoa</taxon>
        <taxon>Platyhelminthes</taxon>
        <taxon>Cestoda</taxon>
        <taxon>Eucestoda</taxon>
        <taxon>Cyclophyllidea</taxon>
        <taxon>Mesocestoididae</taxon>
        <taxon>Mesocestoides</taxon>
    </lineage>
</organism>
<evidence type="ECO:0000256" key="1">
    <source>
        <dbReference type="SAM" id="MobiDB-lite"/>
    </source>
</evidence>
<proteinExistence type="predicted"/>
<dbReference type="WBParaSite" id="MCU_012490-RA">
    <property type="protein sequence ID" value="MCU_012490-RA"/>
    <property type="gene ID" value="MCU_012490"/>
</dbReference>
<evidence type="ECO:0000313" key="2">
    <source>
        <dbReference type="WBParaSite" id="MCU_012490-RA"/>
    </source>
</evidence>
<dbReference type="AlphaFoldDB" id="A0A5K3FX40"/>
<protein>
    <submittedName>
        <fullName evidence="2">Activated cdc42 kinase 1</fullName>
    </submittedName>
</protein>
<sequence length="494" mass="55612">MHAAVYGIHAFQKGRLCSSFYQRMDSETIVDNAYLISGSGNSLKERSLLGHNLAFEKLRRTKSMPKRSQIEKAKVTAPMPESVALPSPQVKTDCFKGFNRAKSKFFHSCRLPKPKATEYEKNETSRWSPLFPSSRHHRPSIVSETGTIASSLSYEREEVNEGSDSPDDIHNASPATYRHPMLEELDAESVVPPPPPRACPAWLKSALQRSQDVSESSQLQTSSSPMDTTSVATSMYSQASSYVGRFDDENYEDVRIYPVMQNGVKISDTHYWIINPPKRRSKLWHHKSECSGHTRVTLRANRDFSTDRLFSGRPTSFSAKLLNDNQHYENVSYSSTCSSPGSNMDVEVTRPTNLRRGRSENSKEFLQTVQRNLVSKLRILVPSATEDECRAVLIGSSWDFEKAQHRLKLELLCRTGFASKSACEKLLKCLNWDLPEALEYVRAENCETLDYCRIPPRICLNTPDLSPACSTGEPVSLTPDISPDSPYPKSLPFP</sequence>
<feature type="compositionally biased region" description="Pro residues" evidence="1">
    <location>
        <begin position="485"/>
        <end position="494"/>
    </location>
</feature>
<feature type="region of interest" description="Disordered" evidence="1">
    <location>
        <begin position="210"/>
        <end position="230"/>
    </location>
</feature>
<feature type="region of interest" description="Disordered" evidence="1">
    <location>
        <begin position="117"/>
        <end position="174"/>
    </location>
</feature>
<reference evidence="2" key="1">
    <citation type="submission" date="2019-11" db="UniProtKB">
        <authorList>
            <consortium name="WormBaseParasite"/>
        </authorList>
    </citation>
    <scope>IDENTIFICATION</scope>
</reference>
<feature type="region of interest" description="Disordered" evidence="1">
    <location>
        <begin position="471"/>
        <end position="494"/>
    </location>
</feature>
<name>A0A5K3FX40_MESCO</name>
<feature type="compositionally biased region" description="Low complexity" evidence="1">
    <location>
        <begin position="214"/>
        <end position="224"/>
    </location>
</feature>